<dbReference type="InterPro" id="IPR010896">
    <property type="entry name" value="NUMOD1"/>
</dbReference>
<keyword evidence="2" id="KW-0378">Hydrolase</keyword>
<organism evidence="2">
    <name type="scientific">Sclerotinia borealis</name>
    <dbReference type="NCBI Taxonomy" id="77105"/>
    <lineage>
        <taxon>Eukaryota</taxon>
        <taxon>Fungi</taxon>
        <taxon>Dikarya</taxon>
        <taxon>Ascomycota</taxon>
        <taxon>Pezizomycotina</taxon>
        <taxon>Leotiomycetes</taxon>
        <taxon>Helotiales</taxon>
        <taxon>Sclerotiniaceae</taxon>
        <taxon>Sclerotinia</taxon>
    </lineage>
</organism>
<dbReference type="EMBL" id="KJ434027">
    <property type="protein sequence ID" value="AIJ56798.1"/>
    <property type="molecule type" value="Genomic_DNA"/>
</dbReference>
<dbReference type="InterPro" id="IPR003647">
    <property type="entry name" value="Intron_nuc_1_rpt"/>
</dbReference>
<dbReference type="RefSeq" id="YP_009072357.1">
    <property type="nucleotide sequence ID" value="NC_025200.1"/>
</dbReference>
<gene>
    <name evidence="2" type="ORF">SBORM_0111</name>
</gene>
<keyword evidence="2" id="KW-0496">Mitochondrion</keyword>
<dbReference type="SMART" id="SM00497">
    <property type="entry name" value="IENR1"/>
    <property type="match status" value="1"/>
</dbReference>
<name>A0A088CS10_9HELO</name>
<keyword evidence="2" id="KW-0540">Nuclease</keyword>
<dbReference type="GO" id="GO:0004519">
    <property type="term" value="F:endonuclease activity"/>
    <property type="evidence" value="ECO:0007669"/>
    <property type="project" value="UniProtKB-KW"/>
</dbReference>
<dbReference type="AlphaFoldDB" id="A0A088CS10"/>
<proteinExistence type="predicted"/>
<evidence type="ECO:0000259" key="1">
    <source>
        <dbReference type="Pfam" id="PF07453"/>
    </source>
</evidence>
<protein>
    <submittedName>
        <fullName evidence="2">Truncated GIY-YIG endonuclease</fullName>
    </submittedName>
</protein>
<feature type="domain" description="Nuclease-associated modular DNA-binding 1" evidence="1">
    <location>
        <begin position="60"/>
        <end position="102"/>
    </location>
</feature>
<dbReference type="Pfam" id="PF07453">
    <property type="entry name" value="NUMOD1"/>
    <property type="match status" value="1"/>
</dbReference>
<dbReference type="GeneID" id="20497995"/>
<reference evidence="2" key="1">
    <citation type="journal article" date="2014" name="PLoS ONE">
        <title>The 203 kbp Mitochondrial Genome of the Phytopathogenic Fungus Sclerotinia borealis Reveals Multiple Invasions of Introns and Genomic Duplications.</title>
        <authorList>
            <person name="Mardanov A.V."/>
            <person name="Beletsky A.V."/>
            <person name="Kadnikov V.V."/>
            <person name="Ignatov A.N."/>
            <person name="Ravin N.V."/>
        </authorList>
    </citation>
    <scope>NUCLEOTIDE SEQUENCE</scope>
    <source>
        <strain evidence="2">F-4128</strain>
    </source>
</reference>
<geneLocation type="mitochondrion" evidence="2"/>
<keyword evidence="2" id="KW-0255">Endonuclease</keyword>
<accession>A0A088CS10</accession>
<sequence>MQKAADYFNIDYRYILNHLDTKLATIKGGKLVLLFSHELSQSDIELLLNNPQKSVNETVSVWVYKSVKGKLISLTYNKPTYSSRLEASKELQMSTKTNNKYLDTHKEYQGLFFFYSVAL</sequence>
<evidence type="ECO:0000313" key="2">
    <source>
        <dbReference type="EMBL" id="AIJ56798.1"/>
    </source>
</evidence>